<proteinExistence type="predicted"/>
<comment type="caution">
    <text evidence="2">The sequence shown here is derived from an EMBL/GenBank/DDBJ whole genome shotgun (WGS) entry which is preliminary data.</text>
</comment>
<dbReference type="AlphaFoldDB" id="A0A9N7YFA6"/>
<feature type="region of interest" description="Disordered" evidence="1">
    <location>
        <begin position="1"/>
        <end position="60"/>
    </location>
</feature>
<accession>A0A9N7YFA6</accession>
<evidence type="ECO:0000313" key="2">
    <source>
        <dbReference type="EMBL" id="CAB1423588.1"/>
    </source>
</evidence>
<feature type="compositionally biased region" description="Gly residues" evidence="1">
    <location>
        <begin position="134"/>
        <end position="143"/>
    </location>
</feature>
<reference evidence="2" key="1">
    <citation type="submission" date="2020-03" db="EMBL/GenBank/DDBJ databases">
        <authorList>
            <person name="Weist P."/>
        </authorList>
    </citation>
    <scope>NUCLEOTIDE SEQUENCE</scope>
</reference>
<keyword evidence="3" id="KW-1185">Reference proteome</keyword>
<feature type="compositionally biased region" description="Basic and acidic residues" evidence="1">
    <location>
        <begin position="32"/>
        <end position="50"/>
    </location>
</feature>
<dbReference type="Proteomes" id="UP001153269">
    <property type="component" value="Unassembled WGS sequence"/>
</dbReference>
<evidence type="ECO:0000313" key="3">
    <source>
        <dbReference type="Proteomes" id="UP001153269"/>
    </source>
</evidence>
<evidence type="ECO:0000256" key="1">
    <source>
        <dbReference type="SAM" id="MobiDB-lite"/>
    </source>
</evidence>
<organism evidence="2 3">
    <name type="scientific">Pleuronectes platessa</name>
    <name type="common">European plaice</name>
    <dbReference type="NCBI Taxonomy" id="8262"/>
    <lineage>
        <taxon>Eukaryota</taxon>
        <taxon>Metazoa</taxon>
        <taxon>Chordata</taxon>
        <taxon>Craniata</taxon>
        <taxon>Vertebrata</taxon>
        <taxon>Euteleostomi</taxon>
        <taxon>Actinopterygii</taxon>
        <taxon>Neopterygii</taxon>
        <taxon>Teleostei</taxon>
        <taxon>Neoteleostei</taxon>
        <taxon>Acanthomorphata</taxon>
        <taxon>Carangaria</taxon>
        <taxon>Pleuronectiformes</taxon>
        <taxon>Pleuronectoidei</taxon>
        <taxon>Pleuronectidae</taxon>
        <taxon>Pleuronectes</taxon>
    </lineage>
</organism>
<name>A0A9N7YFA6_PLEPL</name>
<feature type="compositionally biased region" description="Basic and acidic residues" evidence="1">
    <location>
        <begin position="147"/>
        <end position="156"/>
    </location>
</feature>
<feature type="compositionally biased region" description="Basic and acidic residues" evidence="1">
    <location>
        <begin position="1"/>
        <end position="18"/>
    </location>
</feature>
<dbReference type="EMBL" id="CADEAL010000668">
    <property type="protein sequence ID" value="CAB1423588.1"/>
    <property type="molecule type" value="Genomic_DNA"/>
</dbReference>
<gene>
    <name evidence="2" type="ORF">PLEPLA_LOCUS11508</name>
</gene>
<protein>
    <submittedName>
        <fullName evidence="2">Uncharacterized protein</fullName>
    </submittedName>
</protein>
<feature type="region of interest" description="Disordered" evidence="1">
    <location>
        <begin position="132"/>
        <end position="158"/>
    </location>
</feature>
<sequence>MEGKGERSEQKQWGRKEQTMGACKGRVVWRGGEGERERRKWSREKAEKGKRGGVNVLREKPQHWAHLRKDLRAGNHKASLQHSPKGCTFAHLHLTDEKPQKKAQVSPEFCLWGNIYFLFPASSANDNLIHPGESCGGGKGGSGEQEEVGKTWKETGSETILPLSRTTSELEEQPTRTLALIGYAIRGPQSHT</sequence>